<comment type="catalytic activity">
    <reaction evidence="4">
        <text>ATP + (deoxyribonucleotide)n-3'-hydroxyl + 5'-phospho-(deoxyribonucleotide)m = (deoxyribonucleotide)n+m + AMP + diphosphate.</text>
        <dbReference type="EC" id="6.5.1.1"/>
    </reaction>
</comment>
<evidence type="ECO:0000256" key="1">
    <source>
        <dbReference type="ARBA" id="ARBA00007572"/>
    </source>
</evidence>
<feature type="region of interest" description="Disordered" evidence="5">
    <location>
        <begin position="307"/>
        <end position="328"/>
    </location>
</feature>
<feature type="domain" description="ATP-dependent DNA ligase family profile" evidence="6">
    <location>
        <begin position="106"/>
        <end position="229"/>
    </location>
</feature>
<organism evidence="7 8">
    <name type="scientific">Sporomusa ovata</name>
    <dbReference type="NCBI Taxonomy" id="2378"/>
    <lineage>
        <taxon>Bacteria</taxon>
        <taxon>Bacillati</taxon>
        <taxon>Bacillota</taxon>
        <taxon>Negativicutes</taxon>
        <taxon>Selenomonadales</taxon>
        <taxon>Sporomusaceae</taxon>
        <taxon>Sporomusa</taxon>
    </lineage>
</organism>
<dbReference type="Pfam" id="PF01068">
    <property type="entry name" value="DNA_ligase_A_M"/>
    <property type="match status" value="1"/>
</dbReference>
<dbReference type="CDD" id="cd07971">
    <property type="entry name" value="OBF_DNA_ligase_LigD"/>
    <property type="match status" value="1"/>
</dbReference>
<comment type="similarity">
    <text evidence="1">Belongs to the ATP-dependent DNA ligase family.</text>
</comment>
<dbReference type="GO" id="GO:0003910">
    <property type="term" value="F:DNA ligase (ATP) activity"/>
    <property type="evidence" value="ECO:0007669"/>
    <property type="project" value="UniProtKB-EC"/>
</dbReference>
<dbReference type="GO" id="GO:0005524">
    <property type="term" value="F:ATP binding"/>
    <property type="evidence" value="ECO:0007669"/>
    <property type="project" value="InterPro"/>
</dbReference>
<dbReference type="InterPro" id="IPR012340">
    <property type="entry name" value="NA-bd_OB-fold"/>
</dbReference>
<dbReference type="Gene3D" id="2.40.50.140">
    <property type="entry name" value="Nucleic acid-binding proteins"/>
    <property type="match status" value="1"/>
</dbReference>
<sequence>MAIIKPMLAKAGPLPAAQTEYSFEIKWDGIRVLFYLEKNSFTLMSRNLKDITPQYPELAALATVVANDHSELILDGEIVAFDTGGRPSFSLLQHRMGLKKAMVIAEMQKKVPANYIIFDILSLDHSPLLEKSYTQRRAILENLTLSGPHWQTPAYKTGDGKAILAASRKLGLEGIIAKRLDSPYQAGKRTGAWIKIKNQRRQELVIGGWIPGQGTRQGQIGALLLGYYDSTPQSAKACGVPQHLLYAGKVGTGFTAATLTTLTKLLAPLQRETNPFSHQPTTKNVHFVEPLLVGEFEFTEWTPNHTLRHPSFKGLRDDKDPRQVIRED</sequence>
<dbReference type="RefSeq" id="WP_021170697.1">
    <property type="nucleotide sequence ID" value="NZ_CTRP01000002.1"/>
</dbReference>
<dbReference type="InterPro" id="IPR016059">
    <property type="entry name" value="DNA_ligase_ATP-dep_CS"/>
</dbReference>
<evidence type="ECO:0000313" key="7">
    <source>
        <dbReference type="EMBL" id="CQR70071.1"/>
    </source>
</evidence>
<dbReference type="Proteomes" id="UP000049855">
    <property type="component" value="Unassembled WGS sequence"/>
</dbReference>
<keyword evidence="3 7" id="KW-0436">Ligase</keyword>
<evidence type="ECO:0000313" key="8">
    <source>
        <dbReference type="Proteomes" id="UP000049855"/>
    </source>
</evidence>
<dbReference type="PANTHER" id="PTHR45674">
    <property type="entry name" value="DNA LIGASE 1/3 FAMILY MEMBER"/>
    <property type="match status" value="1"/>
</dbReference>
<evidence type="ECO:0000256" key="4">
    <source>
        <dbReference type="ARBA" id="ARBA00034003"/>
    </source>
</evidence>
<dbReference type="InterPro" id="IPR014146">
    <property type="entry name" value="LigD_ligase_dom"/>
</dbReference>
<keyword evidence="8" id="KW-1185">Reference proteome</keyword>
<evidence type="ECO:0000256" key="2">
    <source>
        <dbReference type="ARBA" id="ARBA00012727"/>
    </source>
</evidence>
<dbReference type="EMBL" id="CTRP01000002">
    <property type="protein sequence ID" value="CQR70071.1"/>
    <property type="molecule type" value="Genomic_DNA"/>
</dbReference>
<dbReference type="Gene3D" id="3.30.470.30">
    <property type="entry name" value="DNA ligase/mRNA capping enzyme"/>
    <property type="match status" value="1"/>
</dbReference>
<evidence type="ECO:0000259" key="6">
    <source>
        <dbReference type="PROSITE" id="PS50160"/>
    </source>
</evidence>
<dbReference type="GO" id="GO:0006281">
    <property type="term" value="P:DNA repair"/>
    <property type="evidence" value="ECO:0007669"/>
    <property type="project" value="InterPro"/>
</dbReference>
<feature type="compositionally biased region" description="Basic and acidic residues" evidence="5">
    <location>
        <begin position="314"/>
        <end position="328"/>
    </location>
</feature>
<dbReference type="PANTHER" id="PTHR45674:SF4">
    <property type="entry name" value="DNA LIGASE 1"/>
    <property type="match status" value="1"/>
</dbReference>
<dbReference type="Gene3D" id="3.30.1490.70">
    <property type="match status" value="1"/>
</dbReference>
<dbReference type="Pfam" id="PF04679">
    <property type="entry name" value="DNA_ligase_A_C"/>
    <property type="match status" value="1"/>
</dbReference>
<evidence type="ECO:0000256" key="3">
    <source>
        <dbReference type="ARBA" id="ARBA00022598"/>
    </source>
</evidence>
<dbReference type="NCBIfam" id="TIGR02779">
    <property type="entry name" value="NHEJ_ligase_lig"/>
    <property type="match status" value="1"/>
</dbReference>
<dbReference type="EC" id="6.5.1.1" evidence="2"/>
<dbReference type="SUPFAM" id="SSF50249">
    <property type="entry name" value="Nucleic acid-binding proteins"/>
    <property type="match status" value="1"/>
</dbReference>
<proteinExistence type="inferred from homology"/>
<gene>
    <name evidence="7" type="ORF">SpAn4DRAFT_4583</name>
</gene>
<dbReference type="InterPro" id="IPR050191">
    <property type="entry name" value="ATP-dep_DNA_ligase"/>
</dbReference>
<evidence type="ECO:0000256" key="5">
    <source>
        <dbReference type="SAM" id="MobiDB-lite"/>
    </source>
</evidence>
<dbReference type="InterPro" id="IPR012310">
    <property type="entry name" value="DNA_ligase_ATP-dep_cent"/>
</dbReference>
<dbReference type="SUPFAM" id="SSF56091">
    <property type="entry name" value="DNA ligase/mRNA capping enzyme, catalytic domain"/>
    <property type="match status" value="1"/>
</dbReference>
<dbReference type="AlphaFoldDB" id="A0A0U1KRQ2"/>
<dbReference type="PROSITE" id="PS50160">
    <property type="entry name" value="DNA_LIGASE_A3"/>
    <property type="match status" value="1"/>
</dbReference>
<name>A0A0U1KRQ2_9FIRM</name>
<dbReference type="InterPro" id="IPR012309">
    <property type="entry name" value="DNA_ligase_ATP-dep_C"/>
</dbReference>
<accession>A0A0U1KRQ2</accession>
<dbReference type="GO" id="GO:0006310">
    <property type="term" value="P:DNA recombination"/>
    <property type="evidence" value="ECO:0007669"/>
    <property type="project" value="InterPro"/>
</dbReference>
<dbReference type="PROSITE" id="PS00333">
    <property type="entry name" value="DNA_LIGASE_A2"/>
    <property type="match status" value="1"/>
</dbReference>
<protein>
    <recommendedName>
        <fullName evidence="2">DNA ligase (ATP)</fullName>
        <ecNumber evidence="2">6.5.1.1</ecNumber>
    </recommendedName>
</protein>
<dbReference type="CDD" id="cd07906">
    <property type="entry name" value="Adenylation_DNA_ligase_LigD_LigC"/>
    <property type="match status" value="1"/>
</dbReference>
<reference evidence="8" key="1">
    <citation type="submission" date="2015-03" db="EMBL/GenBank/DDBJ databases">
        <authorList>
            <person name="Nijsse Bart"/>
        </authorList>
    </citation>
    <scope>NUCLEOTIDE SEQUENCE [LARGE SCALE GENOMIC DNA]</scope>
</reference>